<protein>
    <submittedName>
        <fullName evidence="2">Uncharacterized protein</fullName>
    </submittedName>
</protein>
<evidence type="ECO:0000256" key="1">
    <source>
        <dbReference type="SAM" id="Phobius"/>
    </source>
</evidence>
<reference evidence="3" key="1">
    <citation type="journal article" date="2006" name="Appl. Environ. Microbiol.">
        <title>Complete genome sequence of the marine, chemolithoautotrophic, ammonia-oxidizing bacterium Nitrosococcus oceani ATCC 19707.</title>
        <authorList>
            <person name="Klotz M.G."/>
            <person name="Arp D.J."/>
            <person name="Chain P.S.G."/>
            <person name="El-Sheikh A.F."/>
            <person name="Hauser L.J."/>
            <person name="Hommes N.G."/>
            <person name="Larimer F.W."/>
            <person name="Malfatti S.A."/>
            <person name="Norton J.M."/>
            <person name="Poret-Peterson A.T."/>
            <person name="Vergez L.M."/>
            <person name="Ward B.B."/>
        </authorList>
    </citation>
    <scope>NUCLEOTIDE SEQUENCE [LARGE SCALE GENOMIC DNA]</scope>
    <source>
        <strain evidence="3">ATCC 19707 / BCRC 17464 / NCIMB 11848 / C-107</strain>
    </source>
</reference>
<evidence type="ECO:0000313" key="3">
    <source>
        <dbReference type="Proteomes" id="UP000006838"/>
    </source>
</evidence>
<dbReference type="HOGENOM" id="CLU_2260795_0_0_6"/>
<keyword evidence="1" id="KW-0472">Membrane</keyword>
<organism evidence="2 3">
    <name type="scientific">Nitrosococcus oceani (strain ATCC 19707 / BCRC 17464 / JCM 30415 / NCIMB 11848 / C-107)</name>
    <dbReference type="NCBI Taxonomy" id="323261"/>
    <lineage>
        <taxon>Bacteria</taxon>
        <taxon>Pseudomonadati</taxon>
        <taxon>Pseudomonadota</taxon>
        <taxon>Gammaproteobacteria</taxon>
        <taxon>Chromatiales</taxon>
        <taxon>Chromatiaceae</taxon>
        <taxon>Nitrosococcus</taxon>
    </lineage>
</organism>
<evidence type="ECO:0000313" key="2">
    <source>
        <dbReference type="EMBL" id="ABA59102.1"/>
    </source>
</evidence>
<dbReference type="InParanoid" id="Q3J7U4"/>
<dbReference type="Proteomes" id="UP000006838">
    <property type="component" value="Chromosome"/>
</dbReference>
<dbReference type="EMBL" id="CP000127">
    <property type="protein sequence ID" value="ABA59102.1"/>
    <property type="molecule type" value="Genomic_DNA"/>
</dbReference>
<dbReference type="AlphaFoldDB" id="Q3J7U4"/>
<name>Q3J7U4_NITOC</name>
<keyword evidence="1" id="KW-1133">Transmembrane helix</keyword>
<dbReference type="STRING" id="323261.Noc_2649"/>
<feature type="transmembrane region" description="Helical" evidence="1">
    <location>
        <begin position="41"/>
        <end position="61"/>
    </location>
</feature>
<sequence>MIRRIWLLAYILAKPRAFERKIKFTRSMEPTLFWRGKSMNVPRILIIVVIIFALINLIGWLTKPDNYKPPQNYQGSLSSMQTYAQLINNHPTLAPTTSRQMKS</sequence>
<accession>Q3J7U4</accession>
<dbReference type="KEGG" id="noc:Noc_2649"/>
<gene>
    <name evidence="2" type="ordered locus">Noc_2649</name>
</gene>
<keyword evidence="1" id="KW-0812">Transmembrane</keyword>
<keyword evidence="3" id="KW-1185">Reference proteome</keyword>
<proteinExistence type="predicted"/>